<dbReference type="Proteomes" id="UP000282195">
    <property type="component" value="Plasmid pRCCGE525c"/>
</dbReference>
<sequence length="320" mass="34695">MKNADGSWEAFDDYVLDFALERMQIGERVALVTLVKIEGSSPRPIGAQMAVSETGAWVGYLSGGCIERAVVAEAIEAIAEGKNRTVRYGRGSKYIDIQLPCGSAIELVFDVETKESDLAAIDGRLKKRLPAVMKVPTPDDVGNEWTLRQYQPRKKLIIAGVGPATVQLARMATIDGFDVAVWSYDEATLQRLASHIIKTVALTGSKHPPRMEADARTAIVFMFHDHEWELEMMPSALGTSAFYIGAMGSRATHRLRVRQLAERGISEAQINRIHGPAGLFAGSKSAADIALSILAEIMQLAQTQGAFKPSAGMSRHATAA</sequence>
<dbReference type="AlphaFoldDB" id="A0A387G7R5"/>
<dbReference type="Pfam" id="PF02625">
    <property type="entry name" value="XdhC_CoxI"/>
    <property type="match status" value="1"/>
</dbReference>
<feature type="domain" description="XdhC Rossmann" evidence="2">
    <location>
        <begin position="156"/>
        <end position="297"/>
    </location>
</feature>
<dbReference type="InterPro" id="IPR003777">
    <property type="entry name" value="XdhC_CoxI"/>
</dbReference>
<name>A0A387G7R5_9HYPH</name>
<proteinExistence type="predicted"/>
<evidence type="ECO:0000313" key="4">
    <source>
        <dbReference type="Proteomes" id="UP000282195"/>
    </source>
</evidence>
<reference evidence="3 4" key="1">
    <citation type="submission" date="2018-10" db="EMBL/GenBank/DDBJ databases">
        <title>Rhizobium etli, R. leguminosarum and a new Rhizobium genospecies from Phaseolus dumosus.</title>
        <authorList>
            <person name="Ramirez-Puebla S.T."/>
            <person name="Rogel-Hernandez M.A."/>
            <person name="Guerrero G."/>
            <person name="Ormeno-Orrillo E."/>
            <person name="Martinez-Romero J.C."/>
            <person name="Negrete-Yankelevich S."/>
            <person name="Martinez-Romero E."/>
        </authorList>
    </citation>
    <scope>NUCLEOTIDE SEQUENCE [LARGE SCALE GENOMIC DNA]</scope>
    <source>
        <strain evidence="3 4">CCGE525</strain>
        <plasmid evidence="4">prccge525c</plasmid>
    </source>
</reference>
<dbReference type="KEGG" id="rjg:CCGE525_33270"/>
<organism evidence="3 4">
    <name type="scientific">Rhizobium jaguaris</name>
    <dbReference type="NCBI Taxonomy" id="1312183"/>
    <lineage>
        <taxon>Bacteria</taxon>
        <taxon>Pseudomonadati</taxon>
        <taxon>Pseudomonadota</taxon>
        <taxon>Alphaproteobacteria</taxon>
        <taxon>Hyphomicrobiales</taxon>
        <taxon>Rhizobiaceae</taxon>
        <taxon>Rhizobium/Agrobacterium group</taxon>
        <taxon>Rhizobium</taxon>
    </lineage>
</organism>
<dbReference type="InterPro" id="IPR052698">
    <property type="entry name" value="MoCofactor_Util/Proc"/>
</dbReference>
<keyword evidence="3" id="KW-0614">Plasmid</keyword>
<evidence type="ECO:0000259" key="2">
    <source>
        <dbReference type="Pfam" id="PF13478"/>
    </source>
</evidence>
<feature type="domain" description="XdhC- CoxI" evidence="1">
    <location>
        <begin position="26"/>
        <end position="89"/>
    </location>
</feature>
<evidence type="ECO:0000259" key="1">
    <source>
        <dbReference type="Pfam" id="PF02625"/>
    </source>
</evidence>
<gene>
    <name evidence="3" type="ORF">CCGE525_33270</name>
</gene>
<dbReference type="PANTHER" id="PTHR30388">
    <property type="entry name" value="ALDEHYDE OXIDOREDUCTASE MOLYBDENUM COFACTOR ASSEMBLY PROTEIN"/>
    <property type="match status" value="1"/>
</dbReference>
<keyword evidence="4" id="KW-1185">Reference proteome</keyword>
<geneLocation type="plasmid" evidence="4">
    <name>prccge525c</name>
</geneLocation>
<evidence type="ECO:0000313" key="3">
    <source>
        <dbReference type="EMBL" id="AYG63516.1"/>
    </source>
</evidence>
<dbReference type="RefSeq" id="WP_120708416.1">
    <property type="nucleotide sequence ID" value="NZ_CP032695.1"/>
</dbReference>
<dbReference type="EMBL" id="CP032695">
    <property type="protein sequence ID" value="AYG63516.1"/>
    <property type="molecule type" value="Genomic_DNA"/>
</dbReference>
<dbReference type="Gene3D" id="3.40.50.720">
    <property type="entry name" value="NAD(P)-binding Rossmann-like Domain"/>
    <property type="match status" value="1"/>
</dbReference>
<dbReference type="InterPro" id="IPR027051">
    <property type="entry name" value="XdhC_Rossmann_dom"/>
</dbReference>
<dbReference type="Pfam" id="PF13478">
    <property type="entry name" value="XdhC_C"/>
    <property type="match status" value="1"/>
</dbReference>
<dbReference type="PANTHER" id="PTHR30388:SF4">
    <property type="entry name" value="MOLYBDENUM COFACTOR INSERTION CHAPERONE PAOD"/>
    <property type="match status" value="1"/>
</dbReference>
<accession>A0A387G7R5</accession>
<dbReference type="OrthoDB" id="9815497at2"/>
<protein>
    <submittedName>
        <fullName evidence="3">XdhC family protein</fullName>
    </submittedName>
</protein>